<proteinExistence type="predicted"/>
<evidence type="ECO:0000256" key="2">
    <source>
        <dbReference type="ARBA" id="ARBA00023157"/>
    </source>
</evidence>
<dbReference type="InterPro" id="IPR036861">
    <property type="entry name" value="Endochitinase-like_sf"/>
</dbReference>
<accession>A0A9P5B8H9</accession>
<feature type="domain" description="Chitin-binding type-1" evidence="4">
    <location>
        <begin position="122"/>
        <end position="167"/>
    </location>
</feature>
<protein>
    <submittedName>
        <fullName evidence="5">Keratin-associated 5-4</fullName>
    </submittedName>
</protein>
<name>A0A9P5B8H9_9HYPO</name>
<gene>
    <name evidence="5" type="ORF">FAGAP_5863</name>
</gene>
<sequence>MMSTKQRHGYCGKTDAFCAAGCQSDFGTCAADTNISTDGFCGKNGKVCKGSTYGDCCSAQGYCGKEPGNCDTGCQSAFGTCNSATGNISTDGWCGKEKDHCGTGCQSGFGTCDASASNVSTNGSCGKNGKIFKGSHWGDCCSKNGYCGKDDGYCSDGCQTAYGLCTGISTDAECGSRNGKACVGSGLGNCCSANGFCGSTAI</sequence>
<feature type="disulfide bond" evidence="3">
    <location>
        <begin position="140"/>
        <end position="154"/>
    </location>
</feature>
<evidence type="ECO:0000256" key="3">
    <source>
        <dbReference type="PROSITE-ProRule" id="PRU00261"/>
    </source>
</evidence>
<organism evidence="5 6">
    <name type="scientific">Fusarium agapanthi</name>
    <dbReference type="NCBI Taxonomy" id="1803897"/>
    <lineage>
        <taxon>Eukaryota</taxon>
        <taxon>Fungi</taxon>
        <taxon>Dikarya</taxon>
        <taxon>Ascomycota</taxon>
        <taxon>Pezizomycotina</taxon>
        <taxon>Sordariomycetes</taxon>
        <taxon>Hypocreomycetidae</taxon>
        <taxon>Hypocreales</taxon>
        <taxon>Nectriaceae</taxon>
        <taxon>Fusarium</taxon>
        <taxon>Fusarium fujikuroi species complex</taxon>
    </lineage>
</organism>
<dbReference type="PANTHER" id="PTHR47849:SF8">
    <property type="entry name" value="LECTIN"/>
    <property type="match status" value="1"/>
</dbReference>
<dbReference type="PANTHER" id="PTHR47849">
    <property type="entry name" value="CHITIN-BINDING LECTIN 1"/>
    <property type="match status" value="1"/>
</dbReference>
<evidence type="ECO:0000313" key="6">
    <source>
        <dbReference type="Proteomes" id="UP000737391"/>
    </source>
</evidence>
<comment type="caution">
    <text evidence="5">The sequence shown here is derived from an EMBL/GenBank/DDBJ whole genome shotgun (WGS) entry which is preliminary data.</text>
</comment>
<feature type="domain" description="Chitin-binding type-1" evidence="4">
    <location>
        <begin position="38"/>
        <end position="83"/>
    </location>
</feature>
<evidence type="ECO:0000313" key="5">
    <source>
        <dbReference type="EMBL" id="KAF4497967.1"/>
    </source>
</evidence>
<comment type="caution">
    <text evidence="3">Lacks conserved residue(s) required for the propagation of feature annotation.</text>
</comment>
<dbReference type="Gene3D" id="3.30.60.10">
    <property type="entry name" value="Endochitinase-like"/>
    <property type="match status" value="4"/>
</dbReference>
<keyword evidence="2 3" id="KW-1015">Disulfide bond</keyword>
<dbReference type="Proteomes" id="UP000737391">
    <property type="component" value="Unassembled WGS sequence"/>
</dbReference>
<dbReference type="SUPFAM" id="SSF57016">
    <property type="entry name" value="Plant lectins/antimicrobial peptides"/>
    <property type="match status" value="4"/>
</dbReference>
<dbReference type="PROSITE" id="PS50941">
    <property type="entry name" value="CHIT_BIND_I_2"/>
    <property type="match status" value="2"/>
</dbReference>
<evidence type="ECO:0000256" key="1">
    <source>
        <dbReference type="ARBA" id="ARBA00022669"/>
    </source>
</evidence>
<keyword evidence="6" id="KW-1185">Reference proteome</keyword>
<evidence type="ECO:0000259" key="4">
    <source>
        <dbReference type="PROSITE" id="PS50941"/>
    </source>
</evidence>
<dbReference type="OrthoDB" id="1193027at2759"/>
<keyword evidence="1 3" id="KW-0147">Chitin-binding</keyword>
<dbReference type="InterPro" id="IPR001002">
    <property type="entry name" value="Chitin-bd_1"/>
</dbReference>
<dbReference type="GO" id="GO:0008061">
    <property type="term" value="F:chitin binding"/>
    <property type="evidence" value="ECO:0007669"/>
    <property type="project" value="UniProtKB-UniRule"/>
</dbReference>
<feature type="disulfide bond" evidence="3">
    <location>
        <begin position="56"/>
        <end position="70"/>
    </location>
</feature>
<dbReference type="EMBL" id="LUFC02000390">
    <property type="protein sequence ID" value="KAF4497967.1"/>
    <property type="molecule type" value="Genomic_DNA"/>
</dbReference>
<dbReference type="AlphaFoldDB" id="A0A9P5B8H9"/>
<reference evidence="5" key="1">
    <citation type="submission" date="2020-01" db="EMBL/GenBank/DDBJ databases">
        <title>Identification and distribution of gene clusters putatively required for synthesis of sphingolipid metabolism inhibitors in phylogenetically diverse species of the filamentous fungus Fusarium.</title>
        <authorList>
            <person name="Kim H.-S."/>
            <person name="Busman M."/>
            <person name="Brown D.W."/>
            <person name="Divon H."/>
            <person name="Uhlig S."/>
            <person name="Proctor R.H."/>
        </authorList>
    </citation>
    <scope>NUCLEOTIDE SEQUENCE</scope>
    <source>
        <strain evidence="5">NRRL 31653</strain>
    </source>
</reference>